<evidence type="ECO:0000313" key="16">
    <source>
        <dbReference type="EMBL" id="ETF01891.1"/>
    </source>
</evidence>
<accession>V8QPJ5</accession>
<evidence type="ECO:0000256" key="10">
    <source>
        <dbReference type="ARBA" id="ARBA00037696"/>
    </source>
</evidence>
<sequence length="385" mass="43029">MAAKLTDAYDLLATSVLLADDDGRLLHINSAAQDLLERSLKSLDGTLAVDLFTDPQAFNKALHYVSGRKLSSVRLTLTLRKPLENIPANVTLTRLEAMPWRILIEVREFEQHALAERNERLFQEIEIYKDTFRNLAHEVKNPLGGLRGAAQLLEMELQDPSLREYTQVIIAEADRLQGLVDRLIRPSQSQLSLSMINIHEVCERVHALIKAEYHDRITIVKDYDASVPDMKADMAKLVQAYLNLARNAAQSLLGDHSPIASRGNNPRDNDTYTDGDADRTGMPNDEHPVPVAPRITLRTRILNKFYLLNKVHRLVVVVSVVDNGAGVPPPLKDRIFHPLVTGRAQGTGLGLSLAQELVHQHGGLIEFDSEPGHTEFRMLLPLEQA</sequence>
<evidence type="ECO:0000256" key="5">
    <source>
        <dbReference type="ARBA" id="ARBA00022741"/>
    </source>
</evidence>
<keyword evidence="8" id="KW-0902">Two-component regulatory system</keyword>
<dbReference type="Gene3D" id="1.10.287.130">
    <property type="match status" value="1"/>
</dbReference>
<dbReference type="InterPro" id="IPR004358">
    <property type="entry name" value="Sig_transdc_His_kin-like_C"/>
</dbReference>
<proteinExistence type="predicted"/>
<dbReference type="InterPro" id="IPR000014">
    <property type="entry name" value="PAS"/>
</dbReference>
<feature type="region of interest" description="Disordered" evidence="14">
    <location>
        <begin position="255"/>
        <end position="290"/>
    </location>
</feature>
<dbReference type="PROSITE" id="PS50109">
    <property type="entry name" value="HIS_KIN"/>
    <property type="match status" value="1"/>
</dbReference>
<evidence type="ECO:0000313" key="17">
    <source>
        <dbReference type="Proteomes" id="UP000018733"/>
    </source>
</evidence>
<name>V8QPJ5_9BURK</name>
<dbReference type="InterPro" id="IPR005467">
    <property type="entry name" value="His_kinase_dom"/>
</dbReference>
<evidence type="ECO:0000256" key="8">
    <source>
        <dbReference type="ARBA" id="ARBA00023012"/>
    </source>
</evidence>
<evidence type="ECO:0000256" key="14">
    <source>
        <dbReference type="SAM" id="MobiDB-lite"/>
    </source>
</evidence>
<evidence type="ECO:0000256" key="1">
    <source>
        <dbReference type="ARBA" id="ARBA00000085"/>
    </source>
</evidence>
<dbReference type="SUPFAM" id="SSF47384">
    <property type="entry name" value="Homodimeric domain of signal transducing histidine kinase"/>
    <property type="match status" value="1"/>
</dbReference>
<evidence type="ECO:0000256" key="4">
    <source>
        <dbReference type="ARBA" id="ARBA00022679"/>
    </source>
</evidence>
<keyword evidence="17" id="KW-1185">Reference proteome</keyword>
<dbReference type="GO" id="GO:0005524">
    <property type="term" value="F:ATP binding"/>
    <property type="evidence" value="ECO:0007669"/>
    <property type="project" value="UniProtKB-KW"/>
</dbReference>
<dbReference type="HOGENOM" id="CLU_000445_114_39_4"/>
<dbReference type="Gene3D" id="3.30.565.10">
    <property type="entry name" value="Histidine kinase-like ATPase, C-terminal domain"/>
    <property type="match status" value="1"/>
</dbReference>
<dbReference type="GO" id="GO:0000155">
    <property type="term" value="F:phosphorelay sensor kinase activity"/>
    <property type="evidence" value="ECO:0007669"/>
    <property type="project" value="InterPro"/>
</dbReference>
<reference evidence="16 17" key="1">
    <citation type="journal article" date="2014" name="Genome Announc.">
        <title>Draft Genome Sequence of Advenella kashmirensis Strain W13003, a Polycyclic Aromatic Hydrocarbon-Degrading Bacterium.</title>
        <authorList>
            <person name="Wang X."/>
            <person name="Jin D."/>
            <person name="Zhou L."/>
            <person name="Wu L."/>
            <person name="An W."/>
            <person name="Zhao L."/>
        </authorList>
    </citation>
    <scope>NUCLEOTIDE SEQUENCE [LARGE SCALE GENOMIC DNA]</scope>
    <source>
        <strain evidence="16 17">W13003</strain>
    </source>
</reference>
<evidence type="ECO:0000256" key="7">
    <source>
        <dbReference type="ARBA" id="ARBA00022840"/>
    </source>
</evidence>
<dbReference type="InterPro" id="IPR035965">
    <property type="entry name" value="PAS-like_dom_sf"/>
</dbReference>
<keyword evidence="6 16" id="KW-0418">Kinase</keyword>
<feature type="domain" description="Histidine kinase" evidence="15">
    <location>
        <begin position="134"/>
        <end position="384"/>
    </location>
</feature>
<dbReference type="SMART" id="SM00388">
    <property type="entry name" value="HisKA"/>
    <property type="match status" value="1"/>
</dbReference>
<evidence type="ECO:0000259" key="15">
    <source>
        <dbReference type="PROSITE" id="PS50109"/>
    </source>
</evidence>
<dbReference type="PRINTS" id="PR00344">
    <property type="entry name" value="BCTRLSENSOR"/>
</dbReference>
<keyword evidence="3" id="KW-0597">Phosphoprotein</keyword>
<evidence type="ECO:0000256" key="11">
    <source>
        <dbReference type="ARBA" id="ARBA00039567"/>
    </source>
</evidence>
<dbReference type="AlphaFoldDB" id="V8QPJ5"/>
<dbReference type="PATRIC" id="fig|1424334.3.peg.2823"/>
<dbReference type="InterPro" id="IPR036890">
    <property type="entry name" value="HATPase_C_sf"/>
</dbReference>
<dbReference type="OrthoDB" id="9789238at2"/>
<evidence type="ECO:0000256" key="2">
    <source>
        <dbReference type="ARBA" id="ARBA00012438"/>
    </source>
</evidence>
<dbReference type="SMART" id="SM00387">
    <property type="entry name" value="HATPase_c"/>
    <property type="match status" value="1"/>
</dbReference>
<dbReference type="PANTHER" id="PTHR43065">
    <property type="entry name" value="SENSOR HISTIDINE KINASE"/>
    <property type="match status" value="1"/>
</dbReference>
<evidence type="ECO:0000256" key="3">
    <source>
        <dbReference type="ARBA" id="ARBA00022553"/>
    </source>
</evidence>
<protein>
    <recommendedName>
        <fullName evidence="11">Sensory histidine kinase/phosphatase NtrB</fullName>
        <ecNumber evidence="2">2.7.13.3</ecNumber>
    </recommendedName>
    <alternativeName>
        <fullName evidence="12">Nitrogen regulation protein NR(II)</fullName>
    </alternativeName>
    <alternativeName>
        <fullName evidence="13">Nitrogen regulator II</fullName>
    </alternativeName>
</protein>
<dbReference type="RefSeq" id="WP_024005765.1">
    <property type="nucleotide sequence ID" value="NZ_KI650980.1"/>
</dbReference>
<organism evidence="16 17">
    <name type="scientific">Advenella kashmirensis W13003</name>
    <dbReference type="NCBI Taxonomy" id="1424334"/>
    <lineage>
        <taxon>Bacteria</taxon>
        <taxon>Pseudomonadati</taxon>
        <taxon>Pseudomonadota</taxon>
        <taxon>Betaproteobacteria</taxon>
        <taxon>Burkholderiales</taxon>
        <taxon>Alcaligenaceae</taxon>
    </lineage>
</organism>
<dbReference type="PANTHER" id="PTHR43065:SF16">
    <property type="entry name" value="SENSORY HISTIDINE KINASE_PHOSPHATASE NTRB"/>
    <property type="match status" value="1"/>
</dbReference>
<evidence type="ECO:0000256" key="6">
    <source>
        <dbReference type="ARBA" id="ARBA00022777"/>
    </source>
</evidence>
<comment type="function">
    <text evidence="10">Member of the two-component regulatory system NtrB/NtrC, which controls expression of the nitrogen-regulated (ntr) genes in response to nitrogen limitation. Under conditions of nitrogen limitation, NtrB autophosphorylates and transfers the phosphoryl group to NtrC. In the presence of nitrogen, acts as a phosphatase that dephosphorylates and inactivates NtrC.</text>
</comment>
<dbReference type="STRING" id="1424334.W822_14055"/>
<evidence type="ECO:0000256" key="13">
    <source>
        <dbReference type="ARBA" id="ARBA00043094"/>
    </source>
</evidence>
<keyword evidence="4" id="KW-0808">Transferase</keyword>
<dbReference type="CDD" id="cd00130">
    <property type="entry name" value="PAS"/>
    <property type="match status" value="1"/>
</dbReference>
<keyword evidence="5" id="KW-0547">Nucleotide-binding</keyword>
<comment type="catalytic activity">
    <reaction evidence="1">
        <text>ATP + protein L-histidine = ADP + protein N-phospho-L-histidine.</text>
        <dbReference type="EC" id="2.7.13.3"/>
    </reaction>
</comment>
<dbReference type="Proteomes" id="UP000018733">
    <property type="component" value="Unassembled WGS sequence"/>
</dbReference>
<dbReference type="InterPro" id="IPR003661">
    <property type="entry name" value="HisK_dim/P_dom"/>
</dbReference>
<dbReference type="SUPFAM" id="SSF55874">
    <property type="entry name" value="ATPase domain of HSP90 chaperone/DNA topoisomerase II/histidine kinase"/>
    <property type="match status" value="1"/>
</dbReference>
<dbReference type="Gene3D" id="3.30.450.20">
    <property type="entry name" value="PAS domain"/>
    <property type="match status" value="1"/>
</dbReference>
<keyword evidence="9" id="KW-0535">Nitrogen fixation</keyword>
<evidence type="ECO:0000256" key="12">
    <source>
        <dbReference type="ARBA" id="ARBA00042313"/>
    </source>
</evidence>
<dbReference type="CDD" id="cd00082">
    <property type="entry name" value="HisKA"/>
    <property type="match status" value="1"/>
</dbReference>
<dbReference type="eggNOG" id="COG3852">
    <property type="taxonomic scope" value="Bacteria"/>
</dbReference>
<comment type="caution">
    <text evidence="16">The sequence shown here is derived from an EMBL/GenBank/DDBJ whole genome shotgun (WGS) entry which is preliminary data.</text>
</comment>
<dbReference type="InterPro" id="IPR003594">
    <property type="entry name" value="HATPase_dom"/>
</dbReference>
<dbReference type="Pfam" id="PF00512">
    <property type="entry name" value="HisKA"/>
    <property type="match status" value="1"/>
</dbReference>
<dbReference type="EC" id="2.7.13.3" evidence="2"/>
<keyword evidence="7" id="KW-0067">ATP-binding</keyword>
<dbReference type="Pfam" id="PF02518">
    <property type="entry name" value="HATPase_c"/>
    <property type="match status" value="1"/>
</dbReference>
<evidence type="ECO:0000256" key="9">
    <source>
        <dbReference type="ARBA" id="ARBA00023231"/>
    </source>
</evidence>
<gene>
    <name evidence="16" type="ORF">W822_14055</name>
</gene>
<dbReference type="EMBL" id="AYXT01000010">
    <property type="protein sequence ID" value="ETF01891.1"/>
    <property type="molecule type" value="Genomic_DNA"/>
</dbReference>
<dbReference type="SUPFAM" id="SSF55785">
    <property type="entry name" value="PYP-like sensor domain (PAS domain)"/>
    <property type="match status" value="1"/>
</dbReference>
<dbReference type="InterPro" id="IPR036097">
    <property type="entry name" value="HisK_dim/P_sf"/>
</dbReference>
<feature type="compositionally biased region" description="Basic and acidic residues" evidence="14">
    <location>
        <begin position="265"/>
        <end position="288"/>
    </location>
</feature>